<keyword evidence="1" id="KW-0812">Transmembrane</keyword>
<keyword evidence="1" id="KW-0472">Membrane</keyword>
<dbReference type="AlphaFoldDB" id="A0AAD6I4Q7"/>
<reference evidence="2" key="2">
    <citation type="submission" date="2023-01" db="EMBL/GenBank/DDBJ databases">
        <authorList>
            <person name="Petersen C."/>
        </authorList>
    </citation>
    <scope>NUCLEOTIDE SEQUENCE</scope>
    <source>
        <strain evidence="2">IBT 15450</strain>
    </source>
</reference>
<dbReference type="EMBL" id="JAQJZL010000014">
    <property type="protein sequence ID" value="KAJ6030664.1"/>
    <property type="molecule type" value="Genomic_DNA"/>
</dbReference>
<organism evidence="2 3">
    <name type="scientific">Penicillium canescens</name>
    <dbReference type="NCBI Taxonomy" id="5083"/>
    <lineage>
        <taxon>Eukaryota</taxon>
        <taxon>Fungi</taxon>
        <taxon>Dikarya</taxon>
        <taxon>Ascomycota</taxon>
        <taxon>Pezizomycotina</taxon>
        <taxon>Eurotiomycetes</taxon>
        <taxon>Eurotiomycetidae</taxon>
        <taxon>Eurotiales</taxon>
        <taxon>Aspergillaceae</taxon>
        <taxon>Penicillium</taxon>
    </lineage>
</organism>
<keyword evidence="1" id="KW-1133">Transmembrane helix</keyword>
<evidence type="ECO:0000256" key="1">
    <source>
        <dbReference type="SAM" id="Phobius"/>
    </source>
</evidence>
<name>A0AAD6I4Q7_PENCN</name>
<keyword evidence="3" id="KW-1185">Reference proteome</keyword>
<protein>
    <submittedName>
        <fullName evidence="2">Uncharacterized protein</fullName>
    </submittedName>
</protein>
<comment type="caution">
    <text evidence="2">The sequence shown here is derived from an EMBL/GenBank/DDBJ whole genome shotgun (WGS) entry which is preliminary data.</text>
</comment>
<reference evidence="2" key="1">
    <citation type="journal article" date="2023" name="IMA Fungus">
        <title>Comparative genomic study of the Penicillium genus elucidates a diverse pangenome and 15 lateral gene transfer events.</title>
        <authorList>
            <person name="Petersen C."/>
            <person name="Sorensen T."/>
            <person name="Nielsen M.R."/>
            <person name="Sondergaard T.E."/>
            <person name="Sorensen J.L."/>
            <person name="Fitzpatrick D.A."/>
            <person name="Frisvad J.C."/>
            <person name="Nielsen K.L."/>
        </authorList>
    </citation>
    <scope>NUCLEOTIDE SEQUENCE</scope>
    <source>
        <strain evidence="2">IBT 15450</strain>
    </source>
</reference>
<gene>
    <name evidence="2" type="ORF">N7460_010930</name>
</gene>
<dbReference type="Proteomes" id="UP001219568">
    <property type="component" value="Unassembled WGS sequence"/>
</dbReference>
<feature type="transmembrane region" description="Helical" evidence="1">
    <location>
        <begin position="102"/>
        <end position="121"/>
    </location>
</feature>
<evidence type="ECO:0000313" key="2">
    <source>
        <dbReference type="EMBL" id="KAJ6030664.1"/>
    </source>
</evidence>
<accession>A0AAD6I4Q7</accession>
<sequence length="149" mass="16931">MALHELADSRKTISKVLEQISLSLGSLRIRITSRRRRLTCYLIMLIPLLQLKERHKTGIQIIYIRLHPKPKRSEDRQSIFNALESTFPAYLLLRLNTKSYQSLPGVPIIMIPFFAASLALFDRLGRRAAALHFLPPCAKALLNVGLGTK</sequence>
<evidence type="ECO:0000313" key="3">
    <source>
        <dbReference type="Proteomes" id="UP001219568"/>
    </source>
</evidence>
<proteinExistence type="predicted"/>